<evidence type="ECO:0000313" key="3">
    <source>
        <dbReference type="EMBL" id="ANE81888.1"/>
    </source>
</evidence>
<feature type="transmembrane region" description="Helical" evidence="2">
    <location>
        <begin position="126"/>
        <end position="145"/>
    </location>
</feature>
<dbReference type="KEGG" id="madi:A7U43_23790"/>
<evidence type="ECO:0000256" key="2">
    <source>
        <dbReference type="SAM" id="Phobius"/>
    </source>
</evidence>
<evidence type="ECO:0000256" key="1">
    <source>
        <dbReference type="SAM" id="MobiDB-lite"/>
    </source>
</evidence>
<feature type="region of interest" description="Disordered" evidence="1">
    <location>
        <begin position="1"/>
        <end position="51"/>
    </location>
</feature>
<evidence type="ECO:0000313" key="4">
    <source>
        <dbReference type="Proteomes" id="UP000077143"/>
    </source>
</evidence>
<proteinExistence type="predicted"/>
<gene>
    <name evidence="3" type="ORF">A7U43_23790</name>
</gene>
<dbReference type="EMBL" id="CP015596">
    <property type="protein sequence ID" value="ANE81888.1"/>
    <property type="molecule type" value="Genomic_DNA"/>
</dbReference>
<feature type="compositionally biased region" description="Polar residues" evidence="1">
    <location>
        <begin position="1"/>
        <end position="14"/>
    </location>
</feature>
<keyword evidence="2" id="KW-0472">Membrane</keyword>
<accession>A0A172USC9</accession>
<organism evidence="3 4">
    <name type="scientific">Mycobacterium adipatum</name>
    <dbReference type="NCBI Taxonomy" id="1682113"/>
    <lineage>
        <taxon>Bacteria</taxon>
        <taxon>Bacillati</taxon>
        <taxon>Actinomycetota</taxon>
        <taxon>Actinomycetes</taxon>
        <taxon>Mycobacteriales</taxon>
        <taxon>Mycobacteriaceae</taxon>
        <taxon>Mycobacterium</taxon>
    </lineage>
</organism>
<dbReference type="Proteomes" id="UP000077143">
    <property type="component" value="Chromosome"/>
</dbReference>
<dbReference type="STRING" id="1682113.A7U43_23790"/>
<dbReference type="AlphaFoldDB" id="A0A172USC9"/>
<protein>
    <submittedName>
        <fullName evidence="3">Uncharacterized protein</fullName>
    </submittedName>
</protein>
<feature type="transmembrane region" description="Helical" evidence="2">
    <location>
        <begin position="100"/>
        <end position="120"/>
    </location>
</feature>
<name>A0A172USC9_9MYCO</name>
<keyword evidence="2" id="KW-1133">Transmembrane helix</keyword>
<dbReference type="RefSeq" id="WP_067999961.1">
    <property type="nucleotide sequence ID" value="NZ_CP015596.1"/>
</dbReference>
<keyword evidence="4" id="KW-1185">Reference proteome</keyword>
<sequence>MVAETNVINVNPSVEQETGAEAATAADTAPPAPARPAGRQRSWSMPKSPIGRTQVDEFGRTAAKTSRTAATAATRAIAGGARFIARALAQIGRAIEAVPAALQLLAVLALTMLVGVVGAIAATGTLGLICSVVVVPVSAIALGALGHRWFTRNAAAPAAAESELSRSVGYVDRKLTLALNSLGSERHQQAVIALFQAKTAVELALGTEQDDSERDAEPVHVDAYRLRPRIQAGSAAAS</sequence>
<keyword evidence="2" id="KW-0812">Transmembrane</keyword>
<reference evidence="3 4" key="1">
    <citation type="submission" date="2016-05" db="EMBL/GenBank/DDBJ databases">
        <title>Complete genome sequence of a phthalic acid esters degrading Mycobacterium sp. YC-RL4.</title>
        <authorList>
            <person name="Ren L."/>
            <person name="Fan S."/>
            <person name="Ruth N."/>
            <person name="Jia Y."/>
            <person name="Wang J."/>
            <person name="Qiao C."/>
        </authorList>
    </citation>
    <scope>NUCLEOTIDE SEQUENCE [LARGE SCALE GENOMIC DNA]</scope>
    <source>
        <strain evidence="3 4">YC-RL4</strain>
    </source>
</reference>
<feature type="compositionally biased region" description="Low complexity" evidence="1">
    <location>
        <begin position="15"/>
        <end position="41"/>
    </location>
</feature>